<evidence type="ECO:0000313" key="20">
    <source>
        <dbReference type="EMBL" id="CDW74213.1"/>
    </source>
</evidence>
<dbReference type="GO" id="GO:0004605">
    <property type="term" value="F:phosphatidate cytidylyltransferase activity"/>
    <property type="evidence" value="ECO:0007669"/>
    <property type="project" value="UniProtKB-EC"/>
</dbReference>
<comment type="subcellular location">
    <subcellularLocation>
        <location evidence="2">Membrane</location>
        <topology evidence="2">Multi-pass membrane protein</topology>
    </subcellularLocation>
</comment>
<evidence type="ECO:0000256" key="11">
    <source>
        <dbReference type="ARBA" id="ARBA00022989"/>
    </source>
</evidence>
<dbReference type="EC" id="2.7.7.41" evidence="6"/>
<evidence type="ECO:0000256" key="1">
    <source>
        <dbReference type="ARBA" id="ARBA00001698"/>
    </source>
</evidence>
<feature type="transmembrane region" description="Helical" evidence="19">
    <location>
        <begin position="77"/>
        <end position="102"/>
    </location>
</feature>
<evidence type="ECO:0000256" key="15">
    <source>
        <dbReference type="ARBA" id="ARBA00023264"/>
    </source>
</evidence>
<gene>
    <name evidence="20" type="primary">Contig9765.g10441</name>
    <name evidence="20" type="ORF">STYLEM_3207</name>
</gene>
<dbReference type="EMBL" id="CCKQ01003107">
    <property type="protein sequence ID" value="CDW74213.1"/>
    <property type="molecule type" value="Genomic_DNA"/>
</dbReference>
<evidence type="ECO:0000256" key="8">
    <source>
        <dbReference type="ARBA" id="ARBA00022679"/>
    </source>
</evidence>
<protein>
    <recommendedName>
        <fullName evidence="6">phosphatidate cytidylyltransferase</fullName>
        <ecNumber evidence="6">2.7.7.41</ecNumber>
    </recommendedName>
    <alternativeName>
        <fullName evidence="16">CDP-diacylglycerol synthase</fullName>
    </alternativeName>
    <alternativeName>
        <fullName evidence="17">CDP-diglyceride pyrophosphorylase</fullName>
    </alternativeName>
    <alternativeName>
        <fullName evidence="18">CDP-diglyceride synthase</fullName>
    </alternativeName>
</protein>
<dbReference type="InterPro" id="IPR016720">
    <property type="entry name" value="PC_Trfase_euk"/>
</dbReference>
<evidence type="ECO:0000256" key="12">
    <source>
        <dbReference type="ARBA" id="ARBA00023098"/>
    </source>
</evidence>
<dbReference type="Proteomes" id="UP000039865">
    <property type="component" value="Unassembled WGS sequence"/>
</dbReference>
<evidence type="ECO:0000256" key="14">
    <source>
        <dbReference type="ARBA" id="ARBA00023209"/>
    </source>
</evidence>
<keyword evidence="8 20" id="KW-0808">Transferase</keyword>
<feature type="transmembrane region" description="Helical" evidence="19">
    <location>
        <begin position="123"/>
        <end position="141"/>
    </location>
</feature>
<dbReference type="GO" id="GO:0005789">
    <property type="term" value="C:endoplasmic reticulum membrane"/>
    <property type="evidence" value="ECO:0007669"/>
    <property type="project" value="TreeGrafter"/>
</dbReference>
<reference evidence="20 21" key="1">
    <citation type="submission" date="2014-06" db="EMBL/GenBank/DDBJ databases">
        <authorList>
            <person name="Swart Estienne"/>
        </authorList>
    </citation>
    <scope>NUCLEOTIDE SEQUENCE [LARGE SCALE GENOMIC DNA]</scope>
    <source>
        <strain evidence="20 21">130c</strain>
    </source>
</reference>
<comment type="pathway">
    <text evidence="3">Phospholipid metabolism; CDP-diacylglycerol biosynthesis; CDP-diacylglycerol from sn-glycerol 3-phosphate: step 3/3.</text>
</comment>
<sequence length="446" mass="51009">MPKQKAAKIALPTEKQLNLQPIKQVAQSETESETLDDFSDINESIKFFAPKPPIYEDHKIKQAKLKYRLIATGAMSLATLLIVGMGHLYCVILVIGLAFISYKEIMSLKRKDEKDQMSIFSWIDWYYFATFTLGVFPQILIKNKQMKESIEKDSILSLILIQYHKMIAFFCFIFGLLMFVMSLKRGSLRYSFTRLSWTLFSLFIVFTLPASAFYNIYKGMFWFFIPHAIVVVNDSASFLFGYFFGKTPLIMLSPKKTWEGFLGGLVTTFALTYFISEYFAGFSYMVCPQTNITFAMIQGIQCDLPQTFMKQNFELPFAFMGYKHILIRPSTIHALTFALFATVFSPFAGYLISGFKRGLRIESIGNTFGDHGGIMDRFERHGMMAVFVYCYISSIIFRSSDAMERTISLISTLSPEGRIKLYQMINSTAFNQINALSASIISRALQ</sequence>
<keyword evidence="14" id="KW-0594">Phospholipid biosynthesis</keyword>
<dbReference type="OrthoDB" id="10260889at2759"/>
<dbReference type="Pfam" id="PF01148">
    <property type="entry name" value="CTP_transf_1"/>
    <property type="match status" value="1"/>
</dbReference>
<keyword evidence="13 19" id="KW-0472">Membrane</keyword>
<keyword evidence="11 19" id="KW-1133">Transmembrane helix</keyword>
<dbReference type="PANTHER" id="PTHR13773:SF8">
    <property type="entry name" value="PHOSPHATIDATE CYTIDYLYLTRANSFERASE, PHOTORECEPTOR-SPECIFIC"/>
    <property type="match status" value="1"/>
</dbReference>
<evidence type="ECO:0000256" key="5">
    <source>
        <dbReference type="ARBA" id="ARBA00010185"/>
    </source>
</evidence>
<dbReference type="AlphaFoldDB" id="A0A078A0A5"/>
<evidence type="ECO:0000256" key="16">
    <source>
        <dbReference type="ARBA" id="ARBA00029893"/>
    </source>
</evidence>
<keyword evidence="15" id="KW-1208">Phospholipid metabolism</keyword>
<feature type="transmembrane region" description="Helical" evidence="19">
    <location>
        <begin position="332"/>
        <end position="352"/>
    </location>
</feature>
<feature type="transmembrane region" description="Helical" evidence="19">
    <location>
        <begin position="195"/>
        <end position="214"/>
    </location>
</feature>
<comment type="similarity">
    <text evidence="5">Belongs to the CDS family.</text>
</comment>
<dbReference type="UniPathway" id="UPA00557">
    <property type="reaction ID" value="UER00614"/>
</dbReference>
<feature type="transmembrane region" description="Helical" evidence="19">
    <location>
        <begin position="161"/>
        <end position="183"/>
    </location>
</feature>
<keyword evidence="10 20" id="KW-0548">Nucleotidyltransferase</keyword>
<evidence type="ECO:0000256" key="2">
    <source>
        <dbReference type="ARBA" id="ARBA00004141"/>
    </source>
</evidence>
<feature type="transmembrane region" description="Helical" evidence="19">
    <location>
        <begin position="257"/>
        <end position="275"/>
    </location>
</feature>
<keyword evidence="7" id="KW-0444">Lipid biosynthesis</keyword>
<keyword evidence="21" id="KW-1185">Reference proteome</keyword>
<dbReference type="GO" id="GO:0016024">
    <property type="term" value="P:CDP-diacylglycerol biosynthetic process"/>
    <property type="evidence" value="ECO:0007669"/>
    <property type="project" value="UniProtKB-UniPathway"/>
</dbReference>
<organism evidence="20 21">
    <name type="scientific">Stylonychia lemnae</name>
    <name type="common">Ciliate</name>
    <dbReference type="NCBI Taxonomy" id="5949"/>
    <lineage>
        <taxon>Eukaryota</taxon>
        <taxon>Sar</taxon>
        <taxon>Alveolata</taxon>
        <taxon>Ciliophora</taxon>
        <taxon>Intramacronucleata</taxon>
        <taxon>Spirotrichea</taxon>
        <taxon>Stichotrichia</taxon>
        <taxon>Sporadotrichida</taxon>
        <taxon>Oxytrichidae</taxon>
        <taxon>Stylonychinae</taxon>
        <taxon>Stylonychia</taxon>
    </lineage>
</organism>
<evidence type="ECO:0000256" key="17">
    <source>
        <dbReference type="ARBA" id="ARBA00032396"/>
    </source>
</evidence>
<evidence type="ECO:0000256" key="7">
    <source>
        <dbReference type="ARBA" id="ARBA00022516"/>
    </source>
</evidence>
<feature type="transmembrane region" description="Helical" evidence="19">
    <location>
        <begin position="220"/>
        <end position="245"/>
    </location>
</feature>
<evidence type="ECO:0000256" key="19">
    <source>
        <dbReference type="SAM" id="Phobius"/>
    </source>
</evidence>
<dbReference type="InParanoid" id="A0A078A0A5"/>
<dbReference type="PANTHER" id="PTHR13773">
    <property type="entry name" value="PHOSPHATIDATE CYTIDYLYLTRANSFERASE"/>
    <property type="match status" value="1"/>
</dbReference>
<evidence type="ECO:0000256" key="6">
    <source>
        <dbReference type="ARBA" id="ARBA00012487"/>
    </source>
</evidence>
<comment type="pathway">
    <text evidence="4">Lipid metabolism.</text>
</comment>
<evidence type="ECO:0000256" key="13">
    <source>
        <dbReference type="ARBA" id="ARBA00023136"/>
    </source>
</evidence>
<dbReference type="OMA" id="MPIQWHA"/>
<evidence type="ECO:0000256" key="3">
    <source>
        <dbReference type="ARBA" id="ARBA00005119"/>
    </source>
</evidence>
<evidence type="ECO:0000256" key="10">
    <source>
        <dbReference type="ARBA" id="ARBA00022695"/>
    </source>
</evidence>
<keyword evidence="12" id="KW-0443">Lipid metabolism</keyword>
<proteinExistence type="inferred from homology"/>
<evidence type="ECO:0000256" key="4">
    <source>
        <dbReference type="ARBA" id="ARBA00005189"/>
    </source>
</evidence>
<comment type="catalytic activity">
    <reaction evidence="1">
        <text>a 1,2-diacyl-sn-glycero-3-phosphate + CTP + H(+) = a CDP-1,2-diacyl-sn-glycerol + diphosphate</text>
        <dbReference type="Rhea" id="RHEA:16229"/>
        <dbReference type="ChEBI" id="CHEBI:15378"/>
        <dbReference type="ChEBI" id="CHEBI:33019"/>
        <dbReference type="ChEBI" id="CHEBI:37563"/>
        <dbReference type="ChEBI" id="CHEBI:58332"/>
        <dbReference type="ChEBI" id="CHEBI:58608"/>
        <dbReference type="EC" id="2.7.7.41"/>
    </reaction>
</comment>
<evidence type="ECO:0000256" key="18">
    <source>
        <dbReference type="ARBA" id="ARBA00033406"/>
    </source>
</evidence>
<accession>A0A078A0A5</accession>
<evidence type="ECO:0000313" key="21">
    <source>
        <dbReference type="Proteomes" id="UP000039865"/>
    </source>
</evidence>
<name>A0A078A0A5_STYLE</name>
<keyword evidence="9 19" id="KW-0812">Transmembrane</keyword>
<evidence type="ECO:0000256" key="9">
    <source>
        <dbReference type="ARBA" id="ARBA00022692"/>
    </source>
</evidence>